<gene>
    <name evidence="2" type="ORF">HMPREF0536_10326</name>
</gene>
<protein>
    <submittedName>
        <fullName evidence="2">Uncharacterized protein</fullName>
    </submittedName>
</protein>
<evidence type="ECO:0000313" key="2">
    <source>
        <dbReference type="EMBL" id="EGC15481.1"/>
    </source>
</evidence>
<dbReference type="Proteomes" id="UP000004335">
    <property type="component" value="Unassembled WGS sequence"/>
</dbReference>
<proteinExistence type="predicted"/>
<evidence type="ECO:0000256" key="1">
    <source>
        <dbReference type="SAM" id="Phobius"/>
    </source>
</evidence>
<name>A0A828RLV8_LIMRT</name>
<keyword evidence="1" id="KW-1133">Transmembrane helix</keyword>
<dbReference type="EMBL" id="ACGX02000005">
    <property type="protein sequence ID" value="EGC15481.1"/>
    <property type="molecule type" value="Genomic_DNA"/>
</dbReference>
<comment type="caution">
    <text evidence="2">The sequence shown here is derived from an EMBL/GenBank/DDBJ whole genome shotgun (WGS) entry which is preliminary data.</text>
</comment>
<keyword evidence="1" id="KW-0812">Transmembrane</keyword>
<evidence type="ECO:0000313" key="3">
    <source>
        <dbReference type="Proteomes" id="UP000004335"/>
    </source>
</evidence>
<feature type="transmembrane region" description="Helical" evidence="1">
    <location>
        <begin position="38"/>
        <end position="57"/>
    </location>
</feature>
<accession>A0A828RLV8</accession>
<sequence>MSIRSLKIINKELICTVNLTTFRIRIAFLMILICIQKIIYHLVILSSHSTVIIYSVVKMNFTTSMKPIIFQLLLPIVTEKNIFFFYEISPKIIVILPKKQLFPELLLFCLKK</sequence>
<reference evidence="2 3" key="1">
    <citation type="submission" date="2011-01" db="EMBL/GenBank/DDBJ databases">
        <authorList>
            <person name="Muzny D."/>
            <person name="Qin X."/>
            <person name="Buhay C."/>
            <person name="Dugan-Rocha S."/>
            <person name="Ding Y."/>
            <person name="Chen G."/>
            <person name="Hawes A."/>
            <person name="Holder M."/>
            <person name="Jhangiani S."/>
            <person name="Johnson A."/>
            <person name="Khan Z."/>
            <person name="Li Z."/>
            <person name="Liu W."/>
            <person name="Liu X."/>
            <person name="Perez L."/>
            <person name="Shen H."/>
            <person name="Wang Q."/>
            <person name="Watt J."/>
            <person name="Xi L."/>
            <person name="Xin Y."/>
            <person name="Zhou J."/>
            <person name="Deng J."/>
            <person name="Jiang H."/>
            <person name="Liu Y."/>
            <person name="Qu J."/>
            <person name="Song X.-Z."/>
            <person name="Zhang L."/>
            <person name="Villasana D."/>
            <person name="Johnson A."/>
            <person name="Liu J."/>
            <person name="Liyanage D."/>
            <person name="Lorensuhewa L."/>
            <person name="Robinson T."/>
            <person name="Song A."/>
            <person name="Song B.-B."/>
            <person name="Dinh H."/>
            <person name="Thornton R."/>
            <person name="Coyle M."/>
            <person name="Francisco L."/>
            <person name="Jackson L."/>
            <person name="Javaid M."/>
            <person name="Korchina V."/>
            <person name="Kovar C."/>
            <person name="Mata R."/>
            <person name="Mathew T."/>
            <person name="Ngo R."/>
            <person name="Nguyen L."/>
            <person name="Nguyen N."/>
            <person name="Okwuonu G."/>
            <person name="Ongeri F."/>
            <person name="Pham C."/>
            <person name="Simmons D."/>
            <person name="Wilczek-Boney K."/>
            <person name="Hale W."/>
            <person name="Jakkamsetti A."/>
            <person name="Pham P."/>
            <person name="Ruth R."/>
            <person name="San Lucas F."/>
            <person name="Warren J."/>
            <person name="Zhang J."/>
            <person name="Zhao Z."/>
            <person name="Zhou C."/>
            <person name="Zhu D."/>
            <person name="Lee S."/>
            <person name="Bess C."/>
            <person name="Blankenburg K."/>
            <person name="Forbes L."/>
            <person name="Fu Q."/>
            <person name="Gubbala S."/>
            <person name="Hirani K."/>
            <person name="Jayaseelan J.C."/>
            <person name="Lara F."/>
            <person name="Munidasa M."/>
            <person name="Palculict T."/>
            <person name="Patil S."/>
            <person name="Pu L.-L."/>
            <person name="Saada N."/>
            <person name="Tang L."/>
            <person name="Weissenberger G."/>
            <person name="Zhu Y."/>
            <person name="Hemphill L."/>
            <person name="Shang Y."/>
            <person name="Youmans B."/>
            <person name="Ayvaz T."/>
            <person name="Ross M."/>
            <person name="Santibanez J."/>
            <person name="Aqrawi P."/>
            <person name="Gross S."/>
            <person name="Joshi V."/>
            <person name="Fowler G."/>
            <person name="Nazareth L."/>
            <person name="Reid J."/>
            <person name="Worley K."/>
            <person name="Petrosino J."/>
            <person name="Highlander S."/>
            <person name="Gibbs R."/>
        </authorList>
    </citation>
    <scope>NUCLEOTIDE SEQUENCE [LARGE SCALE GENOMIC DNA]</scope>
    <source>
        <strain evidence="2 3">MM4-1A</strain>
    </source>
</reference>
<organism evidence="2 3">
    <name type="scientific">Limosilactobacillus reuteri MM4-1A</name>
    <dbReference type="NCBI Taxonomy" id="548485"/>
    <lineage>
        <taxon>Bacteria</taxon>
        <taxon>Bacillati</taxon>
        <taxon>Bacillota</taxon>
        <taxon>Bacilli</taxon>
        <taxon>Lactobacillales</taxon>
        <taxon>Lactobacillaceae</taxon>
        <taxon>Limosilactobacillus</taxon>
    </lineage>
</organism>
<dbReference type="AlphaFoldDB" id="A0A828RLV8"/>
<feature type="transmembrane region" description="Helical" evidence="1">
    <location>
        <begin position="12"/>
        <end position="32"/>
    </location>
</feature>
<keyword evidence="1" id="KW-0472">Membrane</keyword>